<evidence type="ECO:0000256" key="1">
    <source>
        <dbReference type="ARBA" id="ARBA00006484"/>
    </source>
</evidence>
<dbReference type="InterPro" id="IPR036291">
    <property type="entry name" value="NAD(P)-bd_dom_sf"/>
</dbReference>
<dbReference type="SMART" id="SM00822">
    <property type="entry name" value="PKS_KR"/>
    <property type="match status" value="1"/>
</dbReference>
<comment type="similarity">
    <text evidence="1">Belongs to the short-chain dehydrogenases/reductases (SDR) family.</text>
</comment>
<dbReference type="Gene3D" id="3.40.50.720">
    <property type="entry name" value="NAD(P)-binding Rossmann-like Domain"/>
    <property type="match status" value="1"/>
</dbReference>
<dbReference type="GO" id="GO:0016616">
    <property type="term" value="F:oxidoreductase activity, acting on the CH-OH group of donors, NAD or NADP as acceptor"/>
    <property type="evidence" value="ECO:0007669"/>
    <property type="project" value="UniProtKB-ARBA"/>
</dbReference>
<sequence>MLFRLIIPPLLYLLAILLIVFALTSPVPLHGSSLSLLYLMPVPAPAPLHVPTQSSSTMPVSATRSDVVAPYSATKAVPPAPSPMAYSASDDRIVPASMPPMLERRHVSYAPSAKQASSHVRYTTGLLGSCYVDAHQAFHCTPSRLRPVYNATWLITEPGMNTDTASLPTGLTSQPALVLVALLLLLGTSAVQVRRVYRQYTVPAEAPATERSTVLLVRMALYVQDGAAVLLLLVMIAMRVQAAHTIDAFRAANTGRVLGPELLLAADLASSSVPLVWDVDAGTAFSAVTVAACLLLVTSWIERRRLTTERTPSTKRSSVSASAQASWRQRAWTTLVHTPLSAPMRETKPTISAPMPMYPVAPLKAYDASCKADSVPSTPMREAAMGPSTTRPYNRSEKKCVLVTGGSRGIGLEIVRHLLTGTDVIPASRVVSLSRTVPTELETLAQEYPSDLVVVQGDVTDEEDTVKARDAALERWNRLDALVLNAGVADLVTCANLTAERFLHVLNINTVSLAVTVRVCLAELRKQHGSVVFVSSGASVGNYAAWPSYNASKAAMNAYARTLANEERSIACFSVRPGVVDTGMQTQIRATDQMPPEAQAKFVNLHKEGKLLPARKPAHVLAALAVLGSRTSPQLDTGLCPGAEGTFVSWDDAAFASLQAP</sequence>
<dbReference type="PANTHER" id="PTHR43008">
    <property type="entry name" value="BENZIL REDUCTASE"/>
    <property type="match status" value="1"/>
</dbReference>
<dbReference type="Proteomes" id="UP001214415">
    <property type="component" value="Chromosome 7"/>
</dbReference>
<keyword evidence="3" id="KW-0560">Oxidoreductase</keyword>
<keyword evidence="2" id="KW-0521">NADP</keyword>
<dbReference type="InterPro" id="IPR020904">
    <property type="entry name" value="Sc_DH/Rdtase_CS"/>
</dbReference>
<dbReference type="AlphaFoldDB" id="A0AAF0J1M1"/>
<feature type="transmembrane region" description="Helical" evidence="4">
    <location>
        <begin position="176"/>
        <end position="194"/>
    </location>
</feature>
<dbReference type="EMBL" id="CP119906">
    <property type="protein sequence ID" value="WFD24623.1"/>
    <property type="molecule type" value="Genomic_DNA"/>
</dbReference>
<dbReference type="PRINTS" id="PR00081">
    <property type="entry name" value="GDHRDH"/>
</dbReference>
<evidence type="ECO:0000256" key="3">
    <source>
        <dbReference type="ARBA" id="ARBA00023002"/>
    </source>
</evidence>
<accession>A0AAF0J1M1</accession>
<feature type="domain" description="Ketoreductase" evidence="5">
    <location>
        <begin position="399"/>
        <end position="576"/>
    </location>
</feature>
<dbReference type="PRINTS" id="PR00080">
    <property type="entry name" value="SDRFAMILY"/>
</dbReference>
<evidence type="ECO:0000313" key="7">
    <source>
        <dbReference type="Proteomes" id="UP001214415"/>
    </source>
</evidence>
<dbReference type="InterPro" id="IPR057326">
    <property type="entry name" value="KR_dom"/>
</dbReference>
<evidence type="ECO:0000256" key="2">
    <source>
        <dbReference type="ARBA" id="ARBA00022857"/>
    </source>
</evidence>
<keyword evidence="7" id="KW-1185">Reference proteome</keyword>
<organism evidence="6 7">
    <name type="scientific">Malassezia equina</name>
    <dbReference type="NCBI Taxonomy" id="1381935"/>
    <lineage>
        <taxon>Eukaryota</taxon>
        <taxon>Fungi</taxon>
        <taxon>Dikarya</taxon>
        <taxon>Basidiomycota</taxon>
        <taxon>Ustilaginomycotina</taxon>
        <taxon>Malasseziomycetes</taxon>
        <taxon>Malasseziales</taxon>
        <taxon>Malasseziaceae</taxon>
        <taxon>Malassezia</taxon>
    </lineage>
</organism>
<dbReference type="InterPro" id="IPR002347">
    <property type="entry name" value="SDR_fam"/>
</dbReference>
<protein>
    <recommendedName>
        <fullName evidence="5">Ketoreductase domain-containing protein</fullName>
    </recommendedName>
</protein>
<gene>
    <name evidence="6" type="ORF">MEQU1_003326</name>
</gene>
<dbReference type="Pfam" id="PF00106">
    <property type="entry name" value="adh_short"/>
    <property type="match status" value="1"/>
</dbReference>
<proteinExistence type="inferred from homology"/>
<keyword evidence="4" id="KW-0472">Membrane</keyword>
<dbReference type="PANTHER" id="PTHR43008:SF8">
    <property type="entry name" value="BENZIL REDUCTASE ((S)-BENZOIN FORMING) IRC24"/>
    <property type="match status" value="1"/>
</dbReference>
<name>A0AAF0J1M1_9BASI</name>
<feature type="transmembrane region" description="Helical" evidence="4">
    <location>
        <begin position="215"/>
        <end position="238"/>
    </location>
</feature>
<feature type="transmembrane region" description="Helical" evidence="4">
    <location>
        <begin position="281"/>
        <end position="301"/>
    </location>
</feature>
<dbReference type="GO" id="GO:0050664">
    <property type="term" value="F:oxidoreductase activity, acting on NAD(P)H, oxygen as acceptor"/>
    <property type="evidence" value="ECO:0007669"/>
    <property type="project" value="TreeGrafter"/>
</dbReference>
<dbReference type="SUPFAM" id="SSF51735">
    <property type="entry name" value="NAD(P)-binding Rossmann-fold domains"/>
    <property type="match status" value="1"/>
</dbReference>
<keyword evidence="4" id="KW-1133">Transmembrane helix</keyword>
<dbReference type="PROSITE" id="PS00061">
    <property type="entry name" value="ADH_SHORT"/>
    <property type="match status" value="1"/>
</dbReference>
<reference evidence="6" key="1">
    <citation type="submission" date="2023-03" db="EMBL/GenBank/DDBJ databases">
        <title>Mating type loci evolution in Malassezia.</title>
        <authorList>
            <person name="Coelho M.A."/>
        </authorList>
    </citation>
    <scope>NUCLEOTIDE SEQUENCE</scope>
    <source>
        <strain evidence="6">CBS 12830</strain>
    </source>
</reference>
<keyword evidence="4" id="KW-0812">Transmembrane</keyword>
<evidence type="ECO:0000259" key="5">
    <source>
        <dbReference type="SMART" id="SM00822"/>
    </source>
</evidence>
<evidence type="ECO:0000313" key="6">
    <source>
        <dbReference type="EMBL" id="WFD24623.1"/>
    </source>
</evidence>
<evidence type="ECO:0000256" key="4">
    <source>
        <dbReference type="SAM" id="Phobius"/>
    </source>
</evidence>